<comment type="caution">
    <text evidence="1">The sequence shown here is derived from an EMBL/GenBank/DDBJ whole genome shotgun (WGS) entry which is preliminary data.</text>
</comment>
<dbReference type="Proteomes" id="UP001107961">
    <property type="component" value="Unassembled WGS sequence"/>
</dbReference>
<sequence>MMTLDDFEIHDISAFPVVRFFPESLPEGYALRWEKEMDALITQPEPFVVLLGNAEVAEEAHEDRKRRTLWLKRNRDALARACKGMVGVQPNAAKRLVMQTQSAALAGLFNVPLRVVASVEEAERLGQVFLSE</sequence>
<evidence type="ECO:0000313" key="2">
    <source>
        <dbReference type="Proteomes" id="UP001107961"/>
    </source>
</evidence>
<evidence type="ECO:0000313" key="1">
    <source>
        <dbReference type="EMBL" id="MCE7507644.1"/>
    </source>
</evidence>
<keyword evidence="2" id="KW-1185">Reference proteome</keyword>
<dbReference type="EMBL" id="JAJVKT010000003">
    <property type="protein sequence ID" value="MCE7507644.1"/>
    <property type="molecule type" value="Genomic_DNA"/>
</dbReference>
<organism evidence="1 2">
    <name type="scientific">Alloalcanivorax xenomutans</name>
    <dbReference type="NCBI Taxonomy" id="1094342"/>
    <lineage>
        <taxon>Bacteria</taxon>
        <taxon>Pseudomonadati</taxon>
        <taxon>Pseudomonadota</taxon>
        <taxon>Gammaproteobacteria</taxon>
        <taxon>Oceanospirillales</taxon>
        <taxon>Alcanivoracaceae</taxon>
        <taxon>Alloalcanivorax</taxon>
    </lineage>
</organism>
<accession>A0A9Q3ZF77</accession>
<gene>
    <name evidence="1" type="ORF">LZG35_03260</name>
</gene>
<dbReference type="RefSeq" id="WP_080530754.1">
    <property type="nucleotide sequence ID" value="NZ_CBDDTQ010000001.1"/>
</dbReference>
<protein>
    <submittedName>
        <fullName evidence="1">GntR family transcriptional regulator</fullName>
    </submittedName>
</protein>
<reference evidence="1" key="1">
    <citation type="submission" date="2022-01" db="EMBL/GenBank/DDBJ databases">
        <authorList>
            <person name="Karlyshev A.V."/>
            <person name="Jaspars M."/>
        </authorList>
    </citation>
    <scope>NUCLEOTIDE SEQUENCE</scope>
    <source>
        <strain evidence="1">AGSA3-2</strain>
    </source>
</reference>
<name>A0A9Q3ZF77_9GAMM</name>
<proteinExistence type="predicted"/>
<dbReference type="AlphaFoldDB" id="A0A9Q3ZF77"/>